<keyword evidence="4" id="KW-0808">Transferase</keyword>
<evidence type="ECO:0000256" key="1">
    <source>
        <dbReference type="ARBA" id="ARBA00022898"/>
    </source>
</evidence>
<evidence type="ECO:0000313" key="5">
    <source>
        <dbReference type="Proteomes" id="UP000759529"/>
    </source>
</evidence>
<dbReference type="InterPro" id="IPR015424">
    <property type="entry name" value="PyrdxlP-dep_Trfase"/>
</dbReference>
<evidence type="ECO:0000256" key="3">
    <source>
        <dbReference type="RuleBase" id="RU004508"/>
    </source>
</evidence>
<dbReference type="Proteomes" id="UP000759529">
    <property type="component" value="Unassembled WGS sequence"/>
</dbReference>
<gene>
    <name evidence="4" type="ORF">H9X54_010985</name>
</gene>
<proteinExistence type="inferred from homology"/>
<dbReference type="InterPro" id="IPR015422">
    <property type="entry name" value="PyrdxlP-dep_Trfase_small"/>
</dbReference>
<reference evidence="4 5" key="1">
    <citation type="submission" date="2021-02" db="EMBL/GenBank/DDBJ databases">
        <authorList>
            <person name="Jung H.S."/>
            <person name="Chun B.H."/>
            <person name="Jeon C.O."/>
        </authorList>
    </citation>
    <scope>NUCLEOTIDE SEQUENCE [LARGE SCALE GENOMIC DNA]</scope>
    <source>
        <strain evidence="4 5">LMG 25203</strain>
    </source>
</reference>
<accession>A0ABS2CXZ4</accession>
<dbReference type="InterPro" id="IPR015421">
    <property type="entry name" value="PyrdxlP-dep_Trfase_major"/>
</dbReference>
<protein>
    <submittedName>
        <fullName evidence="4">DegT/DnrJ/EryC1/StrS family aminotransferase</fullName>
    </submittedName>
</protein>
<dbReference type="PANTHER" id="PTHR30244">
    <property type="entry name" value="TRANSAMINASE"/>
    <property type="match status" value="1"/>
</dbReference>
<dbReference type="Gene3D" id="3.90.1150.10">
    <property type="entry name" value="Aspartate Aminotransferase, domain 1"/>
    <property type="match status" value="1"/>
</dbReference>
<dbReference type="Pfam" id="PF01041">
    <property type="entry name" value="DegT_DnrJ_EryC1"/>
    <property type="match status" value="1"/>
</dbReference>
<dbReference type="GO" id="GO:0008483">
    <property type="term" value="F:transaminase activity"/>
    <property type="evidence" value="ECO:0007669"/>
    <property type="project" value="UniProtKB-KW"/>
</dbReference>
<evidence type="ECO:0000313" key="4">
    <source>
        <dbReference type="EMBL" id="MBM6499818.1"/>
    </source>
</evidence>
<dbReference type="EMBL" id="JACSOD020000491">
    <property type="protein sequence ID" value="MBM6499818.1"/>
    <property type="molecule type" value="Genomic_DNA"/>
</dbReference>
<dbReference type="SUPFAM" id="SSF53383">
    <property type="entry name" value="PLP-dependent transferases"/>
    <property type="match status" value="1"/>
</dbReference>
<evidence type="ECO:0000256" key="2">
    <source>
        <dbReference type="ARBA" id="ARBA00037999"/>
    </source>
</evidence>
<name>A0ABS2CXZ4_9FLAO</name>
<dbReference type="CDD" id="cd00616">
    <property type="entry name" value="AHBA_syn"/>
    <property type="match status" value="1"/>
</dbReference>
<comment type="similarity">
    <text evidence="2 3">Belongs to the DegT/DnrJ/EryC1 family.</text>
</comment>
<dbReference type="RefSeq" id="WP_187657120.1">
    <property type="nucleotide sequence ID" value="NZ_JACSOD020000491.1"/>
</dbReference>
<dbReference type="InterPro" id="IPR000653">
    <property type="entry name" value="DegT/StrS_aminotransferase"/>
</dbReference>
<comment type="caution">
    <text evidence="4">The sequence shown here is derived from an EMBL/GenBank/DDBJ whole genome shotgun (WGS) entry which is preliminary data.</text>
</comment>
<dbReference type="PIRSF" id="PIRSF000390">
    <property type="entry name" value="PLP_StrS"/>
    <property type="match status" value="1"/>
</dbReference>
<keyword evidence="4" id="KW-0032">Aminotransferase</keyword>
<organism evidence="4 5">
    <name type="scientific">Flavobacterium macrobrachii</name>
    <dbReference type="NCBI Taxonomy" id="591204"/>
    <lineage>
        <taxon>Bacteria</taxon>
        <taxon>Pseudomonadati</taxon>
        <taxon>Bacteroidota</taxon>
        <taxon>Flavobacteriia</taxon>
        <taxon>Flavobacteriales</taxon>
        <taxon>Flavobacteriaceae</taxon>
        <taxon>Flavobacterium</taxon>
    </lineage>
</organism>
<keyword evidence="1 3" id="KW-0663">Pyridoxal phosphate</keyword>
<keyword evidence="5" id="KW-1185">Reference proteome</keyword>
<dbReference type="Gene3D" id="3.40.640.10">
    <property type="entry name" value="Type I PLP-dependent aspartate aminotransferase-like (Major domain)"/>
    <property type="match status" value="1"/>
</dbReference>
<dbReference type="PANTHER" id="PTHR30244:SF36">
    <property type="entry name" value="3-OXO-GLUCOSE-6-PHOSPHATE:GLUTAMATE AMINOTRANSFERASE"/>
    <property type="match status" value="1"/>
</dbReference>
<sequence>MNNIKFLDLQKINAQYAAELKQAAADVIDSGWFLTGERVASFEKNLAQFNNSKHIIGVANGLDALRLILKAYIDMGIMQEGDEVIVPANTYIASLLAISDNRLVPVLVEPNLQSYNLDIDLIQQAITPKTKAIMVVHLYGQVCWNDKLVEIAKSNNLKIIEDNAQAIGAIFNGTKTGNLGDAAGFSFYPGKNLGALGDAGAVSTNDDQLAERVRALGNYGSKKKYVNEFQGLNSRLDEIQAAFLVVKLKYIDTENQYRRQIAQRYLSEINNPNIILPVPVASQFSPAENKEHVWHLFVIRCEKRDALQNHLAEKGIQTLIHYPIPPNKQLAYKELNHLDFPITNTIHDQVLSLPISPVVTNDEVSMVIQALNSFSA</sequence>